<protein>
    <recommendedName>
        <fullName evidence="3">Origin recognition complex subunit 3</fullName>
    </recommendedName>
</protein>
<name>T1JB59_STRMM</name>
<evidence type="ECO:0000256" key="7">
    <source>
        <dbReference type="ARBA" id="ARBA00023242"/>
    </source>
</evidence>
<organism evidence="13 14">
    <name type="scientific">Strigamia maritima</name>
    <name type="common">European centipede</name>
    <name type="synonym">Geophilus maritimus</name>
    <dbReference type="NCBI Taxonomy" id="126957"/>
    <lineage>
        <taxon>Eukaryota</taxon>
        <taxon>Metazoa</taxon>
        <taxon>Ecdysozoa</taxon>
        <taxon>Arthropoda</taxon>
        <taxon>Myriapoda</taxon>
        <taxon>Chilopoda</taxon>
        <taxon>Pleurostigmophora</taxon>
        <taxon>Geophilomorpha</taxon>
        <taxon>Linotaeniidae</taxon>
        <taxon>Strigamia</taxon>
    </lineage>
</organism>
<comment type="subunit">
    <text evidence="8">Component of ORC, a complex composed of at least 6 subunits: ORC1, ORC2, ORC3, ORC4, ORC5 and ORC6. ORC is regulated in a cell-cycle dependent manner. It is sequentially assembled at the exit from anaphase of mitosis and disassembled as cells enter S phase.</text>
</comment>
<dbReference type="InterPro" id="IPR020795">
    <property type="entry name" value="ORC3"/>
</dbReference>
<sequence>MDPFSISKACFAFKGRKCVTAGVSRQSSEKKRRRGAHINNFYEHDKQYLAYKAAWKSVEDDIQSVQTQVLSDIIEAVATRIEEFSLANDQEFSQDIPTIALITGINLPDNDVIFSELLALLEVRGLNRIAYIKSCDCQNIKTMIQNVTLKLINAFNDENESENSFEYDDSENEELENYSTSKTNCLKWTFQSLLSTFNSWKSTNKSEANTQKLIIIIDDIEQFSPKVFEDFVSICSEYKTELPWVFVCGIPTSTASIHRLLKQSVSKNLMIEKFELPISSHILDQVVNKVLMSDTHPFKLGVKCYKLLEEIFLYHDLSVSGFKRRLKYCMMEHFYSNFISELCCSEKLLQDKIEAIEIDKLENFRKLTSFMKYVESCDPDQQNKLLLNENKFKKFLLKKLKYLYEYHQIFFPVLFCLHHLTCSLPNLPLGRLARELYGKNLEMSLFESPEYSDAIKLLRLLSKDELLSSIENCVATLKEHELNEALNTFSVDLREFINKLKNIDPITFICTTKLSVLKSPIKSKPSPQKYMPTATSRSEFLLNLRVNRPKEHFTIYETIRTEVIDYFDAMFKKVLISPMSLPFHEVMYFNDIRSVKGQLLPTPRSAIHIALNDPQEYLQCGCCSIVEQDSILPTMPDLCILYKLHLECGRMINLYDLLQVGCENIKIKDLWVIVFFVTSRARFTYAVSELQFLGFVKATQRKADHLVRLTWGDY</sequence>
<feature type="domain" description="Origin recognition complex subunit 3 winged helix C-terminal" evidence="11">
    <location>
        <begin position="680"/>
        <end position="711"/>
    </location>
</feature>
<keyword evidence="6" id="KW-0238">DNA-binding</keyword>
<dbReference type="eggNOG" id="KOG2538">
    <property type="taxonomic scope" value="Eukaryota"/>
</dbReference>
<comment type="similarity">
    <text evidence="2">Belongs to the ORC3 family.</text>
</comment>
<reference evidence="13" key="2">
    <citation type="submission" date="2015-02" db="UniProtKB">
        <authorList>
            <consortium name="EnsemblMetazoa"/>
        </authorList>
    </citation>
    <scope>IDENTIFICATION</scope>
</reference>
<reference evidence="14" key="1">
    <citation type="submission" date="2011-05" db="EMBL/GenBank/DDBJ databases">
        <authorList>
            <person name="Richards S.R."/>
            <person name="Qu J."/>
            <person name="Jiang H."/>
            <person name="Jhangiani S.N."/>
            <person name="Agravi P."/>
            <person name="Goodspeed R."/>
            <person name="Gross S."/>
            <person name="Mandapat C."/>
            <person name="Jackson L."/>
            <person name="Mathew T."/>
            <person name="Pu L."/>
            <person name="Thornton R."/>
            <person name="Saada N."/>
            <person name="Wilczek-Boney K.B."/>
            <person name="Lee S."/>
            <person name="Kovar C."/>
            <person name="Wu Y."/>
            <person name="Scherer S.E."/>
            <person name="Worley K.C."/>
            <person name="Muzny D.M."/>
            <person name="Gibbs R."/>
        </authorList>
    </citation>
    <scope>NUCLEOTIDE SEQUENCE</scope>
    <source>
        <strain evidence="14">Brora</strain>
    </source>
</reference>
<dbReference type="STRING" id="126957.T1JB59"/>
<evidence type="ECO:0000259" key="11">
    <source>
        <dbReference type="Pfam" id="PF18137"/>
    </source>
</evidence>
<proteinExistence type="inferred from homology"/>
<evidence type="ECO:0000256" key="3">
    <source>
        <dbReference type="ARBA" id="ARBA00019085"/>
    </source>
</evidence>
<dbReference type="EMBL" id="JH432008">
    <property type="status" value="NOT_ANNOTATED_CDS"/>
    <property type="molecule type" value="Genomic_DNA"/>
</dbReference>
<evidence type="ECO:0000313" key="14">
    <source>
        <dbReference type="Proteomes" id="UP000014500"/>
    </source>
</evidence>
<dbReference type="Pfam" id="PF19675">
    <property type="entry name" value="ORC3_ins"/>
    <property type="match status" value="1"/>
</dbReference>
<keyword evidence="5" id="KW-0235">DNA replication</keyword>
<keyword evidence="7" id="KW-0539">Nucleus</keyword>
<comment type="subcellular location">
    <subcellularLocation>
        <location evidence="1">Nucleus</location>
    </subcellularLocation>
</comment>
<dbReference type="PANTHER" id="PTHR12748">
    <property type="entry name" value="ORIGIN RECOGNITION COMPLEX SUBUNIT 3"/>
    <property type="match status" value="1"/>
</dbReference>
<feature type="domain" description="Origin recognition complex subunit 3 insertion" evidence="12">
    <location>
        <begin position="356"/>
        <end position="591"/>
    </location>
</feature>
<evidence type="ECO:0000256" key="4">
    <source>
        <dbReference type="ARBA" id="ARBA00022553"/>
    </source>
</evidence>
<dbReference type="InterPro" id="IPR045663">
    <property type="entry name" value="ORC3_ins"/>
</dbReference>
<dbReference type="Pfam" id="PF07034">
    <property type="entry name" value="ORC3_N"/>
    <property type="match status" value="1"/>
</dbReference>
<dbReference type="OMA" id="YCLMEHY"/>
<dbReference type="GO" id="GO:0006270">
    <property type="term" value="P:DNA replication initiation"/>
    <property type="evidence" value="ECO:0007669"/>
    <property type="project" value="TreeGrafter"/>
</dbReference>
<dbReference type="CDD" id="cd20704">
    <property type="entry name" value="Orc3"/>
    <property type="match status" value="1"/>
</dbReference>
<dbReference type="GO" id="GO:0003688">
    <property type="term" value="F:DNA replication origin binding"/>
    <property type="evidence" value="ECO:0007669"/>
    <property type="project" value="TreeGrafter"/>
</dbReference>
<evidence type="ECO:0000313" key="13">
    <source>
        <dbReference type="EnsemblMetazoa" id="SMAR010992-PA"/>
    </source>
</evidence>
<dbReference type="EnsemblMetazoa" id="SMAR010992-RA">
    <property type="protein sequence ID" value="SMAR010992-PA"/>
    <property type="gene ID" value="SMAR010992"/>
</dbReference>
<evidence type="ECO:0000256" key="9">
    <source>
        <dbReference type="ARBA" id="ARBA00045241"/>
    </source>
</evidence>
<evidence type="ECO:0000259" key="10">
    <source>
        <dbReference type="Pfam" id="PF07034"/>
    </source>
</evidence>
<evidence type="ECO:0000256" key="5">
    <source>
        <dbReference type="ARBA" id="ARBA00022705"/>
    </source>
</evidence>
<dbReference type="HOGENOM" id="CLU_015257_1_0_1"/>
<dbReference type="GO" id="GO:0005664">
    <property type="term" value="C:nuclear origin of replication recognition complex"/>
    <property type="evidence" value="ECO:0007669"/>
    <property type="project" value="InterPro"/>
</dbReference>
<dbReference type="PANTHER" id="PTHR12748:SF0">
    <property type="entry name" value="ORIGIN RECOGNITION COMPLEX SUBUNIT 3"/>
    <property type="match status" value="1"/>
</dbReference>
<dbReference type="AlphaFoldDB" id="T1JB59"/>
<feature type="domain" description="Origin recognition complex subunit 3 N-terminal" evidence="10">
    <location>
        <begin position="5"/>
        <end position="339"/>
    </location>
</feature>
<comment type="function">
    <text evidence="9">Component of the origin recognition complex (ORC) that binds origins of replication. DNA-binding is ATP-dependent. The specific DNA sequences that define origins of replication have not been identified yet. ORC is required to assemble the pre-replication complex necessary to initiate DNA replication. Binds histone H3 and H4 trimethylation marks H3K9me3, H3K27me3 and H4K20me3.</text>
</comment>
<keyword evidence="14" id="KW-1185">Reference proteome</keyword>
<dbReference type="InterPro" id="IPR045667">
    <property type="entry name" value="ORC3_N"/>
</dbReference>
<dbReference type="GO" id="GO:0005656">
    <property type="term" value="C:nuclear pre-replicative complex"/>
    <property type="evidence" value="ECO:0007669"/>
    <property type="project" value="TreeGrafter"/>
</dbReference>
<dbReference type="Proteomes" id="UP000014500">
    <property type="component" value="Unassembled WGS sequence"/>
</dbReference>
<evidence type="ECO:0000256" key="1">
    <source>
        <dbReference type="ARBA" id="ARBA00004123"/>
    </source>
</evidence>
<dbReference type="Pfam" id="PF18137">
    <property type="entry name" value="WHD_ORC"/>
    <property type="match status" value="2"/>
</dbReference>
<evidence type="ECO:0000259" key="12">
    <source>
        <dbReference type="Pfam" id="PF19675"/>
    </source>
</evidence>
<evidence type="ECO:0000256" key="8">
    <source>
        <dbReference type="ARBA" id="ARBA00026084"/>
    </source>
</evidence>
<accession>T1JB59</accession>
<dbReference type="PhylomeDB" id="T1JB59"/>
<feature type="domain" description="Origin recognition complex subunit 3 winged helix C-terminal" evidence="11">
    <location>
        <begin position="604"/>
        <end position="664"/>
    </location>
</feature>
<keyword evidence="4" id="KW-0597">Phosphoprotein</keyword>
<evidence type="ECO:0000256" key="2">
    <source>
        <dbReference type="ARBA" id="ARBA00010977"/>
    </source>
</evidence>
<dbReference type="InterPro" id="IPR040855">
    <property type="entry name" value="ORC_WH_C"/>
</dbReference>
<dbReference type="GO" id="GO:0031261">
    <property type="term" value="C:DNA replication preinitiation complex"/>
    <property type="evidence" value="ECO:0007669"/>
    <property type="project" value="TreeGrafter"/>
</dbReference>
<evidence type="ECO:0000256" key="6">
    <source>
        <dbReference type="ARBA" id="ARBA00023125"/>
    </source>
</evidence>